<dbReference type="GO" id="GO:0015074">
    <property type="term" value="P:DNA integration"/>
    <property type="evidence" value="ECO:0007669"/>
    <property type="project" value="InterPro"/>
</dbReference>
<dbReference type="PANTHER" id="PTHR30349:SF64">
    <property type="entry name" value="PROPHAGE INTEGRASE INTD-RELATED"/>
    <property type="match status" value="1"/>
</dbReference>
<dbReference type="Gene3D" id="1.10.443.10">
    <property type="entry name" value="Intergrase catalytic core"/>
    <property type="match status" value="1"/>
</dbReference>
<dbReference type="PROSITE" id="PS51898">
    <property type="entry name" value="TYR_RECOMBINASE"/>
    <property type="match status" value="1"/>
</dbReference>
<dbReference type="EMBL" id="BJXC01000009">
    <property type="protein sequence ID" value="GEM51841.1"/>
    <property type="molecule type" value="Genomic_DNA"/>
</dbReference>
<dbReference type="InterPro" id="IPR002104">
    <property type="entry name" value="Integrase_catalytic"/>
</dbReference>
<dbReference type="AlphaFoldDB" id="A0A511NHW1"/>
<dbReference type="InterPro" id="IPR013762">
    <property type="entry name" value="Integrase-like_cat_sf"/>
</dbReference>
<dbReference type="GO" id="GO:0003677">
    <property type="term" value="F:DNA binding"/>
    <property type="evidence" value="ECO:0007669"/>
    <property type="project" value="UniProtKB-KW"/>
</dbReference>
<dbReference type="OrthoDB" id="1098628at2"/>
<accession>A0A511NHW1</accession>
<keyword evidence="2" id="KW-0238">DNA-binding</keyword>
<evidence type="ECO:0000256" key="2">
    <source>
        <dbReference type="ARBA" id="ARBA00023125"/>
    </source>
</evidence>
<evidence type="ECO:0000259" key="4">
    <source>
        <dbReference type="PROSITE" id="PS51898"/>
    </source>
</evidence>
<dbReference type="Pfam" id="PF17293">
    <property type="entry name" value="Arm-DNA-bind_5"/>
    <property type="match status" value="1"/>
</dbReference>
<evidence type="ECO:0000313" key="5">
    <source>
        <dbReference type="EMBL" id="GEM51841.1"/>
    </source>
</evidence>
<comment type="caution">
    <text evidence="5">The sequence shown here is derived from an EMBL/GenBank/DDBJ whole genome shotgun (WGS) entry which is preliminary data.</text>
</comment>
<dbReference type="RefSeq" id="WP_019974540.1">
    <property type="nucleotide sequence ID" value="NZ_BJXC01000009.1"/>
</dbReference>
<dbReference type="CDD" id="cd01185">
    <property type="entry name" value="INTN1_C_like"/>
    <property type="match status" value="1"/>
</dbReference>
<keyword evidence="6" id="KW-1185">Reference proteome</keyword>
<dbReference type="SUPFAM" id="SSF56349">
    <property type="entry name" value="DNA breaking-rejoining enzymes"/>
    <property type="match status" value="1"/>
</dbReference>
<dbReference type="Proteomes" id="UP000321245">
    <property type="component" value="Unassembled WGS sequence"/>
</dbReference>
<dbReference type="InterPro" id="IPR050090">
    <property type="entry name" value="Tyrosine_recombinase_XerCD"/>
</dbReference>
<name>A0A511NHW1_9FLAO</name>
<dbReference type="InterPro" id="IPR035386">
    <property type="entry name" value="Arm-DNA-bind_5"/>
</dbReference>
<dbReference type="STRING" id="1218108.GCA_000382425_01029"/>
<evidence type="ECO:0000256" key="3">
    <source>
        <dbReference type="ARBA" id="ARBA00023172"/>
    </source>
</evidence>
<dbReference type="Pfam" id="PF13102">
    <property type="entry name" value="Phage_int_SAM_5"/>
    <property type="match status" value="1"/>
</dbReference>
<dbReference type="InterPro" id="IPR025269">
    <property type="entry name" value="SAM-like_dom"/>
</dbReference>
<sequence length="414" mass="47639">METKKRSTFKVLFYLKKNAPKKNGLVPIMCRITVNGKQSTFSAKLDISASAWDLKYGRVSGKSKEAQSLNTRLDSIRLGIERCHSKIMDSDGSVNSNKLKDVFLGMDSGELTFFKFYDKFLLDFEKKVDSGLRAYGTLGKYKSLLIHLRSFALSKYKTSDIPFKTINCEFIQEFDYYLRNDQSLEHNTIWVYMIGLTTLCRLALSRRHLSSNPFSEYKNTKKDRDRGYLLRSELEQLVIFECIKKKDELVKDLFVFSCFTGLSYSDIKGLKKSNIQEFFDGKEWIIIRRRKTSTSSNVMLLDIPKMIIHKYEGFSKNGLVFPVPANNNCNESLNKISQLIACLENKKVTFHLARHTFATLFLSEGVPLESLSKMMGHKNIATTQIYAKILNEKVGKDMEKVAENFKGMESYFIS</sequence>
<evidence type="ECO:0000256" key="1">
    <source>
        <dbReference type="ARBA" id="ARBA00008857"/>
    </source>
</evidence>
<evidence type="ECO:0000313" key="6">
    <source>
        <dbReference type="Proteomes" id="UP000321245"/>
    </source>
</evidence>
<dbReference type="InterPro" id="IPR010998">
    <property type="entry name" value="Integrase_recombinase_N"/>
</dbReference>
<dbReference type="Gene3D" id="1.10.150.130">
    <property type="match status" value="1"/>
</dbReference>
<proteinExistence type="inferred from homology"/>
<protein>
    <submittedName>
        <fullName evidence="5">Transposase</fullName>
    </submittedName>
</protein>
<organism evidence="5 6">
    <name type="scientific">Empedobacter brevis NBRC 14943 = ATCC 43319</name>
    <dbReference type="NCBI Taxonomy" id="1218108"/>
    <lineage>
        <taxon>Bacteria</taxon>
        <taxon>Pseudomonadati</taxon>
        <taxon>Bacteroidota</taxon>
        <taxon>Flavobacteriia</taxon>
        <taxon>Flavobacteriales</taxon>
        <taxon>Weeksellaceae</taxon>
        <taxon>Empedobacter</taxon>
    </lineage>
</organism>
<keyword evidence="3" id="KW-0233">DNA recombination</keyword>
<comment type="similarity">
    <text evidence="1">Belongs to the 'phage' integrase family.</text>
</comment>
<feature type="domain" description="Tyr recombinase" evidence="4">
    <location>
        <begin position="224"/>
        <end position="403"/>
    </location>
</feature>
<reference evidence="5 6" key="1">
    <citation type="submission" date="2019-07" db="EMBL/GenBank/DDBJ databases">
        <title>Whole genome shotgun sequence of Empedobacter brevis NBRC 14943.</title>
        <authorList>
            <person name="Hosoyama A."/>
            <person name="Uohara A."/>
            <person name="Ohji S."/>
            <person name="Ichikawa N."/>
        </authorList>
    </citation>
    <scope>NUCLEOTIDE SEQUENCE [LARGE SCALE GENOMIC DNA]</scope>
    <source>
        <strain evidence="5 6">NBRC 14943</strain>
    </source>
</reference>
<dbReference type="Pfam" id="PF00589">
    <property type="entry name" value="Phage_integrase"/>
    <property type="match status" value="1"/>
</dbReference>
<dbReference type="PANTHER" id="PTHR30349">
    <property type="entry name" value="PHAGE INTEGRASE-RELATED"/>
    <property type="match status" value="1"/>
</dbReference>
<dbReference type="GO" id="GO:0006310">
    <property type="term" value="P:DNA recombination"/>
    <property type="evidence" value="ECO:0007669"/>
    <property type="project" value="UniProtKB-KW"/>
</dbReference>
<gene>
    <name evidence="5" type="ORF">EB1_16310</name>
</gene>
<dbReference type="GeneID" id="84649254"/>
<dbReference type="InterPro" id="IPR011010">
    <property type="entry name" value="DNA_brk_join_enz"/>
</dbReference>